<dbReference type="OrthoDB" id="5367584at2759"/>
<gene>
    <name evidence="3" type="ORF">KCV03_g3451</name>
</gene>
<feature type="compositionally biased region" description="Polar residues" evidence="2">
    <location>
        <begin position="1"/>
        <end position="18"/>
    </location>
</feature>
<feature type="compositionally biased region" description="Basic and acidic residues" evidence="2">
    <location>
        <begin position="216"/>
        <end position="230"/>
    </location>
</feature>
<comment type="caution">
    <text evidence="3">The sequence shown here is derived from an EMBL/GenBank/DDBJ whole genome shotgun (WGS) entry which is preliminary data.</text>
</comment>
<feature type="region of interest" description="Disordered" evidence="2">
    <location>
        <begin position="707"/>
        <end position="768"/>
    </location>
</feature>
<feature type="compositionally biased region" description="Polar residues" evidence="2">
    <location>
        <begin position="270"/>
        <end position="283"/>
    </location>
</feature>
<evidence type="ECO:0000313" key="4">
    <source>
        <dbReference type="Proteomes" id="UP000767238"/>
    </source>
</evidence>
<sequence>MASPLSPLNSQQLNSRTPATVVREDKMSTNSVAATPCRTSTTPTKQTQEESVINWDDEDVGSSPFVAEADSRAASNKFDQAHINPEVDAIFEDPSDPSDTQFFETTDNKASTFSFSSIGEKENTLAPEPDNIDAQPEDEDKHKTPEKVSTPEPSRKSMSPLKPKSTIKKRRSSTFEEDAAVMPPPSTRKTLRFNSPLKAKSPTKQLESASETPLPRSREPSFEKADDNIDDSVMIHDVDETGVDDTCFSTFSAVPDMTMFAKLGDRRSPVKQSVQRTPQSEQATPRPIRRGSNERSPSPTPRRPRTPGTAQSNTTNLIDFTQQIERFADASIRHNVQQTPSRRSPQKSATEPNLLSYLNQQRSPNKGARMSTPAKSTSLLNLLDFELPPAPTPRSIPTITVRELESMKSQYQSQISSLKATLSGREAEVDSLKKAVGDAERRVGEALENLREEKGQREQIEHEKNQWEQRGVEFEQLLQNVKQEVMRSDEEKEALIRRAEESERLTEKQQTRADEAESKILDLEAQLATARAAIPKNDGSGNMIDEAQIQQLVQQQIDAKVEAVSRELHAVYKKKHETKVATLKKSYEARGEKKCAELQTRLDELVKQNEELTAAASNNVESSMMFTADDRRVMEEANSTIEEQRAHLANLDRQLQVMRNEQADLIRELEKERVEKGELVAAVDEMLLLQSSAPEGNTAAIEDFKRSISRPAPPPHASIPAFREQPAAAPTPAPAQSRIGRGVPRPSGIASKSKMMSNIERMGGAPKH</sequence>
<feature type="region of interest" description="Disordered" evidence="2">
    <location>
        <begin position="1"/>
        <end position="230"/>
    </location>
</feature>
<accession>A0A9P8GM66</accession>
<reference evidence="3" key="1">
    <citation type="journal article" date="2021" name="J Fungi (Basel)">
        <title>Virulence traits and population genomics of the black yeast Aureobasidium melanogenum.</title>
        <authorList>
            <person name="Cernosa A."/>
            <person name="Sun X."/>
            <person name="Gostincar C."/>
            <person name="Fang C."/>
            <person name="Gunde-Cimerman N."/>
            <person name="Song Z."/>
        </authorList>
    </citation>
    <scope>NUCLEOTIDE SEQUENCE</scope>
    <source>
        <strain evidence="3">EXF-8016</strain>
    </source>
</reference>
<proteinExistence type="predicted"/>
<feature type="compositionally biased region" description="Polar residues" evidence="2">
    <location>
        <begin position="97"/>
        <end position="117"/>
    </location>
</feature>
<organism evidence="3 4">
    <name type="scientific">Aureobasidium melanogenum</name>
    <name type="common">Aureobasidium pullulans var. melanogenum</name>
    <dbReference type="NCBI Taxonomy" id="46634"/>
    <lineage>
        <taxon>Eukaryota</taxon>
        <taxon>Fungi</taxon>
        <taxon>Dikarya</taxon>
        <taxon>Ascomycota</taxon>
        <taxon>Pezizomycotina</taxon>
        <taxon>Dothideomycetes</taxon>
        <taxon>Dothideomycetidae</taxon>
        <taxon>Dothideales</taxon>
        <taxon>Saccotheciaceae</taxon>
        <taxon>Aureobasidium</taxon>
    </lineage>
</organism>
<keyword evidence="1" id="KW-0175">Coiled coil</keyword>
<reference evidence="3" key="2">
    <citation type="submission" date="2021-08" db="EMBL/GenBank/DDBJ databases">
        <authorList>
            <person name="Gostincar C."/>
            <person name="Sun X."/>
            <person name="Song Z."/>
            <person name="Gunde-Cimerman N."/>
        </authorList>
    </citation>
    <scope>NUCLEOTIDE SEQUENCE</scope>
    <source>
        <strain evidence="3">EXF-8016</strain>
    </source>
</reference>
<evidence type="ECO:0000256" key="1">
    <source>
        <dbReference type="SAM" id="Coils"/>
    </source>
</evidence>
<feature type="coiled-coil region" evidence="1">
    <location>
        <begin position="401"/>
        <end position="533"/>
    </location>
</feature>
<evidence type="ECO:0000313" key="3">
    <source>
        <dbReference type="EMBL" id="KAH0224581.1"/>
    </source>
</evidence>
<name>A0A9P8GM66_AURME</name>
<dbReference type="AlphaFoldDB" id="A0A9P8GM66"/>
<feature type="non-terminal residue" evidence="3">
    <location>
        <position position="768"/>
    </location>
</feature>
<feature type="compositionally biased region" description="Polar residues" evidence="2">
    <location>
        <begin position="28"/>
        <end position="51"/>
    </location>
</feature>
<evidence type="ECO:0000256" key="2">
    <source>
        <dbReference type="SAM" id="MobiDB-lite"/>
    </source>
</evidence>
<feature type="coiled-coil region" evidence="1">
    <location>
        <begin position="588"/>
        <end position="675"/>
    </location>
</feature>
<dbReference type="InterPro" id="IPR024312">
    <property type="entry name" value="TACC_fungi"/>
</dbReference>
<dbReference type="Proteomes" id="UP000767238">
    <property type="component" value="Unassembled WGS sequence"/>
</dbReference>
<dbReference type="Pfam" id="PF12709">
    <property type="entry name" value="Fungal_TACC"/>
    <property type="match status" value="1"/>
</dbReference>
<feature type="region of interest" description="Disordered" evidence="2">
    <location>
        <begin position="264"/>
        <end position="316"/>
    </location>
</feature>
<protein>
    <submittedName>
        <fullName evidence="3">Uncharacterized protein</fullName>
    </submittedName>
</protein>
<dbReference type="EMBL" id="JAHFYH010000018">
    <property type="protein sequence ID" value="KAH0224581.1"/>
    <property type="molecule type" value="Genomic_DNA"/>
</dbReference>
<feature type="compositionally biased region" description="Polar residues" evidence="2">
    <location>
        <begin position="202"/>
        <end position="211"/>
    </location>
</feature>